<dbReference type="OrthoDB" id="1727145at2759"/>
<dbReference type="PANTHER" id="PTHR31672:SF13">
    <property type="entry name" value="F-BOX PROTEIN CPR30-LIKE"/>
    <property type="match status" value="1"/>
</dbReference>
<dbReference type="InterPro" id="IPR050796">
    <property type="entry name" value="SCF_F-box_component"/>
</dbReference>
<evidence type="ECO:0000259" key="1">
    <source>
        <dbReference type="Pfam" id="PF07734"/>
    </source>
</evidence>
<sequence length="416" mass="47213">MDTRGPARNPTVVGFNLVHEKFETVLDSVPGSITPWNQSLCDMGGCLSLHGLSISVSKCWHSAISSPQFGNAHFRFRSFLHSSLPTQCLFVQSGHKFYFLCYDDDDNGDDEIVSYYGTEGLRRLNCDFEALFDKLYLVGTSNGLVCLLSSSGVFVIWNQITYQFRKISDPYLVNSWRHWTLSWGFGYVSSVNDYKIVRIIEMANTLEIMVHVFSLKSNECRRIHHESFQNLFSLGKMMSTLSYANVSLQSFETHRGILVNETLYWIAADMEIWERKIVSFNLALETFDEFPYLELASSDVYRDNFLCLMGGCLSKCGINMRDDVYVTISKSPGRKESIFLLRDMGLGSCQDLVGFTRTGKFFIVDRYSKELGLVDPGSSPMKHTPLVRFERGCNLDIINHVPSLISPSSIGDLLEE</sequence>
<evidence type="ECO:0000313" key="3">
    <source>
        <dbReference type="Proteomes" id="UP001153076"/>
    </source>
</evidence>
<dbReference type="PANTHER" id="PTHR31672">
    <property type="entry name" value="BNACNNG10540D PROTEIN"/>
    <property type="match status" value="1"/>
</dbReference>
<dbReference type="InterPro" id="IPR017451">
    <property type="entry name" value="F-box-assoc_interact_dom"/>
</dbReference>
<dbReference type="Proteomes" id="UP001153076">
    <property type="component" value="Unassembled WGS sequence"/>
</dbReference>
<organism evidence="2 3">
    <name type="scientific">Carnegiea gigantea</name>
    <dbReference type="NCBI Taxonomy" id="171969"/>
    <lineage>
        <taxon>Eukaryota</taxon>
        <taxon>Viridiplantae</taxon>
        <taxon>Streptophyta</taxon>
        <taxon>Embryophyta</taxon>
        <taxon>Tracheophyta</taxon>
        <taxon>Spermatophyta</taxon>
        <taxon>Magnoliopsida</taxon>
        <taxon>eudicotyledons</taxon>
        <taxon>Gunneridae</taxon>
        <taxon>Pentapetalae</taxon>
        <taxon>Caryophyllales</taxon>
        <taxon>Cactineae</taxon>
        <taxon>Cactaceae</taxon>
        <taxon>Cactoideae</taxon>
        <taxon>Echinocereeae</taxon>
        <taxon>Carnegiea</taxon>
    </lineage>
</organism>
<keyword evidence="3" id="KW-1185">Reference proteome</keyword>
<comment type="caution">
    <text evidence="2">The sequence shown here is derived from an EMBL/GenBank/DDBJ whole genome shotgun (WGS) entry which is preliminary data.</text>
</comment>
<dbReference type="InterPro" id="IPR006527">
    <property type="entry name" value="F-box-assoc_dom_typ1"/>
</dbReference>
<evidence type="ECO:0000313" key="2">
    <source>
        <dbReference type="EMBL" id="KAJ8446198.1"/>
    </source>
</evidence>
<proteinExistence type="predicted"/>
<accession>A0A9Q1KMN4</accession>
<name>A0A9Q1KMN4_9CARY</name>
<dbReference type="EMBL" id="JAKOGI010000058">
    <property type="protein sequence ID" value="KAJ8446198.1"/>
    <property type="molecule type" value="Genomic_DNA"/>
</dbReference>
<dbReference type="NCBIfam" id="TIGR01640">
    <property type="entry name" value="F_box_assoc_1"/>
    <property type="match status" value="1"/>
</dbReference>
<protein>
    <recommendedName>
        <fullName evidence="1">F-box associated beta-propeller type 1 domain-containing protein</fullName>
    </recommendedName>
</protein>
<dbReference type="AlphaFoldDB" id="A0A9Q1KMN4"/>
<reference evidence="2" key="1">
    <citation type="submission" date="2022-04" db="EMBL/GenBank/DDBJ databases">
        <title>Carnegiea gigantea Genome sequencing and assembly v2.</title>
        <authorList>
            <person name="Copetti D."/>
            <person name="Sanderson M.J."/>
            <person name="Burquez A."/>
            <person name="Wojciechowski M.F."/>
        </authorList>
    </citation>
    <scope>NUCLEOTIDE SEQUENCE</scope>
    <source>
        <strain evidence="2">SGP5-SGP5p</strain>
        <tissue evidence="2">Aerial part</tissue>
    </source>
</reference>
<gene>
    <name evidence="2" type="ORF">Cgig2_015969</name>
</gene>
<feature type="domain" description="F-box associated beta-propeller type 1" evidence="1">
    <location>
        <begin position="136"/>
        <end position="301"/>
    </location>
</feature>
<dbReference type="Pfam" id="PF07734">
    <property type="entry name" value="FBA_1"/>
    <property type="match status" value="1"/>
</dbReference>